<dbReference type="Proteomes" id="UP000652761">
    <property type="component" value="Unassembled WGS sequence"/>
</dbReference>
<feature type="chain" id="PRO_5032395580" evidence="1">
    <location>
        <begin position="34"/>
        <end position="118"/>
    </location>
</feature>
<comment type="caution">
    <text evidence="2">The sequence shown here is derived from an EMBL/GenBank/DDBJ whole genome shotgun (WGS) entry which is preliminary data.</text>
</comment>
<name>A0A843U5W0_COLES</name>
<evidence type="ECO:0000313" key="2">
    <source>
        <dbReference type="EMBL" id="MQL75699.1"/>
    </source>
</evidence>
<feature type="signal peptide" evidence="1">
    <location>
        <begin position="1"/>
        <end position="33"/>
    </location>
</feature>
<proteinExistence type="predicted"/>
<dbReference type="OrthoDB" id="10434291at2759"/>
<dbReference type="InterPro" id="IPR015791">
    <property type="entry name" value="Antimic/Inh_G_crystallin-like"/>
</dbReference>
<sequence length="118" mass="12715">METRRFSAASVSATAALAVVLLLLVTTVPRGAAGYSTITIYSGPGCSGSSTTYECGYHQIPVHGGFRIHYDEGFPVLILRFPGRGDGRRALLSPATTRYVRDAESCDIPDRHYAQMSC</sequence>
<reference evidence="2" key="1">
    <citation type="submission" date="2017-07" db="EMBL/GenBank/DDBJ databases">
        <title>Taro Niue Genome Assembly and Annotation.</title>
        <authorList>
            <person name="Atibalentja N."/>
            <person name="Keating K."/>
            <person name="Fields C.J."/>
        </authorList>
    </citation>
    <scope>NUCLEOTIDE SEQUENCE</scope>
    <source>
        <strain evidence="2">Niue_2</strain>
        <tissue evidence="2">Leaf</tissue>
    </source>
</reference>
<evidence type="ECO:0000256" key="1">
    <source>
        <dbReference type="SAM" id="SignalP"/>
    </source>
</evidence>
<dbReference type="Gene3D" id="2.60.20.30">
    <property type="match status" value="1"/>
</dbReference>
<dbReference type="AlphaFoldDB" id="A0A843U5W0"/>
<gene>
    <name evidence="2" type="ORF">Taro_008078</name>
</gene>
<keyword evidence="3" id="KW-1185">Reference proteome</keyword>
<protein>
    <submittedName>
        <fullName evidence="2">Uncharacterized protein</fullName>
    </submittedName>
</protein>
<dbReference type="EMBL" id="NMUH01000261">
    <property type="protein sequence ID" value="MQL75699.1"/>
    <property type="molecule type" value="Genomic_DNA"/>
</dbReference>
<organism evidence="2 3">
    <name type="scientific">Colocasia esculenta</name>
    <name type="common">Wild taro</name>
    <name type="synonym">Arum esculentum</name>
    <dbReference type="NCBI Taxonomy" id="4460"/>
    <lineage>
        <taxon>Eukaryota</taxon>
        <taxon>Viridiplantae</taxon>
        <taxon>Streptophyta</taxon>
        <taxon>Embryophyta</taxon>
        <taxon>Tracheophyta</taxon>
        <taxon>Spermatophyta</taxon>
        <taxon>Magnoliopsida</taxon>
        <taxon>Liliopsida</taxon>
        <taxon>Araceae</taxon>
        <taxon>Aroideae</taxon>
        <taxon>Colocasieae</taxon>
        <taxon>Colocasia</taxon>
    </lineage>
</organism>
<keyword evidence="1" id="KW-0732">Signal</keyword>
<evidence type="ECO:0000313" key="3">
    <source>
        <dbReference type="Proteomes" id="UP000652761"/>
    </source>
</evidence>
<accession>A0A843U5W0</accession>